<keyword evidence="4" id="KW-1185">Reference proteome</keyword>
<sequence>MEASPVHPGEKKCAGCHGINNKCAAPSVLRLTDVLGWLAGWPLDRRHHHYTSFSHQLYHNTLTPFTCHPLLPSSTTVSLTPFISPLTY</sequence>
<evidence type="ECO:0000256" key="2">
    <source>
        <dbReference type="ARBA" id="ARBA00006488"/>
    </source>
</evidence>
<evidence type="ECO:0000256" key="1">
    <source>
        <dbReference type="ARBA" id="ARBA00002555"/>
    </source>
</evidence>
<proteinExistence type="inferred from homology"/>
<evidence type="ECO:0000313" key="3">
    <source>
        <dbReference type="EMBL" id="MPC42731.1"/>
    </source>
</evidence>
<name>A0A5B7F6I6_PORTR</name>
<protein>
    <submittedName>
        <fullName evidence="3">Uncharacterized protein</fullName>
    </submittedName>
</protein>
<dbReference type="Proteomes" id="UP000324222">
    <property type="component" value="Unassembled WGS sequence"/>
</dbReference>
<dbReference type="GO" id="GO:0009055">
    <property type="term" value="F:electron transfer activity"/>
    <property type="evidence" value="ECO:0007669"/>
    <property type="project" value="InterPro"/>
</dbReference>
<comment type="similarity">
    <text evidence="2">Belongs to the cytochrome c family.</text>
</comment>
<dbReference type="AlphaFoldDB" id="A0A5B7F6I6"/>
<gene>
    <name evidence="3" type="ORF">E2C01_036360</name>
</gene>
<dbReference type="InterPro" id="IPR036909">
    <property type="entry name" value="Cyt_c-like_dom_sf"/>
</dbReference>
<organism evidence="3 4">
    <name type="scientific">Portunus trituberculatus</name>
    <name type="common">Swimming crab</name>
    <name type="synonym">Neptunus trituberculatus</name>
    <dbReference type="NCBI Taxonomy" id="210409"/>
    <lineage>
        <taxon>Eukaryota</taxon>
        <taxon>Metazoa</taxon>
        <taxon>Ecdysozoa</taxon>
        <taxon>Arthropoda</taxon>
        <taxon>Crustacea</taxon>
        <taxon>Multicrustacea</taxon>
        <taxon>Malacostraca</taxon>
        <taxon>Eumalacostraca</taxon>
        <taxon>Eucarida</taxon>
        <taxon>Decapoda</taxon>
        <taxon>Pleocyemata</taxon>
        <taxon>Brachyura</taxon>
        <taxon>Eubrachyura</taxon>
        <taxon>Portunoidea</taxon>
        <taxon>Portunidae</taxon>
        <taxon>Portuninae</taxon>
        <taxon>Portunus</taxon>
    </lineage>
</organism>
<comment type="function">
    <text evidence="1">Electron carrier protein. The oxidized form of the cytochrome c heme group can accept an electron from the heme group of the cytochrome c1 subunit of cytochrome reductase. Cytochrome c then transfers this electron to the cytochrome oxidase complex, the final protein carrier in the mitochondrial electron-transport chain.</text>
</comment>
<evidence type="ECO:0000313" key="4">
    <source>
        <dbReference type="Proteomes" id="UP000324222"/>
    </source>
</evidence>
<dbReference type="SUPFAM" id="SSF46626">
    <property type="entry name" value="Cytochrome c"/>
    <property type="match status" value="1"/>
</dbReference>
<comment type="caution">
    <text evidence="3">The sequence shown here is derived from an EMBL/GenBank/DDBJ whole genome shotgun (WGS) entry which is preliminary data.</text>
</comment>
<accession>A0A5B7F6I6</accession>
<dbReference type="GO" id="GO:0020037">
    <property type="term" value="F:heme binding"/>
    <property type="evidence" value="ECO:0007669"/>
    <property type="project" value="InterPro"/>
</dbReference>
<reference evidence="3 4" key="1">
    <citation type="submission" date="2019-05" db="EMBL/GenBank/DDBJ databases">
        <title>Another draft genome of Portunus trituberculatus and its Hox gene families provides insights of decapod evolution.</title>
        <authorList>
            <person name="Jeong J.-H."/>
            <person name="Song I."/>
            <person name="Kim S."/>
            <person name="Choi T."/>
            <person name="Kim D."/>
            <person name="Ryu S."/>
            <person name="Kim W."/>
        </authorList>
    </citation>
    <scope>NUCLEOTIDE SEQUENCE [LARGE SCALE GENOMIC DNA]</scope>
    <source>
        <tissue evidence="3">Muscle</tissue>
    </source>
</reference>
<dbReference type="EMBL" id="VSRR010005551">
    <property type="protein sequence ID" value="MPC42731.1"/>
    <property type="molecule type" value="Genomic_DNA"/>
</dbReference>